<dbReference type="EMBL" id="CP051142">
    <property type="protein sequence ID" value="QIX00312.1"/>
    <property type="molecule type" value="Genomic_DNA"/>
</dbReference>
<protein>
    <submittedName>
        <fullName evidence="1">Uncharacterized protein</fullName>
    </submittedName>
</protein>
<name>A0A6H0XZV8_9PEZI</name>
<evidence type="ECO:0000313" key="1">
    <source>
        <dbReference type="EMBL" id="QIX00312.1"/>
    </source>
</evidence>
<dbReference type="Proteomes" id="UP000503462">
    <property type="component" value="Chromosome 4"/>
</dbReference>
<keyword evidence="2" id="KW-1185">Reference proteome</keyword>
<organism evidence="1 2">
    <name type="scientific">Peltaster fructicola</name>
    <dbReference type="NCBI Taxonomy" id="286661"/>
    <lineage>
        <taxon>Eukaryota</taxon>
        <taxon>Fungi</taxon>
        <taxon>Dikarya</taxon>
        <taxon>Ascomycota</taxon>
        <taxon>Pezizomycotina</taxon>
        <taxon>Dothideomycetes</taxon>
        <taxon>Dothideomycetes incertae sedis</taxon>
        <taxon>Peltaster</taxon>
    </lineage>
</organism>
<evidence type="ECO:0000313" key="2">
    <source>
        <dbReference type="Proteomes" id="UP000503462"/>
    </source>
</evidence>
<sequence>MLSQHRQRAPLNLAEVIGHTLRLLIRAGRKASTNAASPSDFASKAPVDTHINDSSVVSHSFTYLLTILAH</sequence>
<accession>A0A6H0XZV8</accession>
<gene>
    <name evidence="1" type="ORF">AMS68_005829</name>
</gene>
<proteinExistence type="predicted"/>
<dbReference type="AlphaFoldDB" id="A0A6H0XZV8"/>
<reference evidence="1 2" key="1">
    <citation type="journal article" date="2016" name="Sci. Rep.">
        <title>Peltaster fructicola genome reveals evolution from an invasive phytopathogen to an ectophytic parasite.</title>
        <authorList>
            <person name="Xu C."/>
            <person name="Chen H."/>
            <person name="Gleason M.L."/>
            <person name="Xu J.R."/>
            <person name="Liu H."/>
            <person name="Zhang R."/>
            <person name="Sun G."/>
        </authorList>
    </citation>
    <scope>NUCLEOTIDE SEQUENCE [LARGE SCALE GENOMIC DNA]</scope>
    <source>
        <strain evidence="1 2">LNHT1506</strain>
    </source>
</reference>